<dbReference type="FunFam" id="3.30.70.270:FF:000001">
    <property type="entry name" value="Diguanylate cyclase domain protein"/>
    <property type="match status" value="1"/>
</dbReference>
<evidence type="ECO:0000256" key="1">
    <source>
        <dbReference type="SAM" id="Phobius"/>
    </source>
</evidence>
<evidence type="ECO:0000313" key="6">
    <source>
        <dbReference type="Proteomes" id="UP000515847"/>
    </source>
</evidence>
<protein>
    <submittedName>
        <fullName evidence="5">Diguanylate cyclase</fullName>
    </submittedName>
</protein>
<keyword evidence="1" id="KW-0472">Membrane</keyword>
<dbReference type="SUPFAM" id="SSF55781">
    <property type="entry name" value="GAF domain-like"/>
    <property type="match status" value="1"/>
</dbReference>
<dbReference type="InterPro" id="IPR000160">
    <property type="entry name" value="GGDEF_dom"/>
</dbReference>
<dbReference type="Proteomes" id="UP000515847">
    <property type="component" value="Chromosome"/>
</dbReference>
<dbReference type="AlphaFoldDB" id="A0A7G6E714"/>
<dbReference type="Gene3D" id="3.30.450.20">
    <property type="entry name" value="PAS domain"/>
    <property type="match status" value="2"/>
</dbReference>
<accession>A0A7G6E714</accession>
<reference evidence="5 6" key="1">
    <citation type="journal article" date="2019" name="Front. Microbiol.">
        <title>Thermoanaerosceptrum fracticalcis gen. nov. sp. nov., a Novel Fumarate-Fermenting Microorganism From a Deep Fractured Carbonate Aquifer of the US Great Basin.</title>
        <authorList>
            <person name="Hamilton-Brehm S.D."/>
            <person name="Stewart L.E."/>
            <person name="Zavarin M."/>
            <person name="Caldwell M."/>
            <person name="Lawson P.A."/>
            <person name="Onstott T.C."/>
            <person name="Grzymski J."/>
            <person name="Neveux I."/>
            <person name="Lollar B.S."/>
            <person name="Russell C.E."/>
            <person name="Moser D.P."/>
        </authorList>
    </citation>
    <scope>NUCLEOTIDE SEQUENCE [LARGE SCALE GENOMIC DNA]</scope>
    <source>
        <strain evidence="5 6">DRI-13</strain>
    </source>
</reference>
<feature type="domain" description="PAS" evidence="2">
    <location>
        <begin position="135"/>
        <end position="176"/>
    </location>
</feature>
<dbReference type="Pfam" id="PF00989">
    <property type="entry name" value="PAS"/>
    <property type="match status" value="1"/>
</dbReference>
<feature type="transmembrane region" description="Helical" evidence="1">
    <location>
        <begin position="16"/>
        <end position="35"/>
    </location>
</feature>
<dbReference type="Pfam" id="PF13185">
    <property type="entry name" value="GAF_2"/>
    <property type="match status" value="1"/>
</dbReference>
<dbReference type="EMBL" id="CP045798">
    <property type="protein sequence ID" value="QNB47868.1"/>
    <property type="molecule type" value="Genomic_DNA"/>
</dbReference>
<sequence>MGVSPKKLFEVPVNDLLGFIFALVSTAAIWLFLFKLHTFQKLDIQDILIEGVTLLILICGFAYIARLHIRYLKRGWLLIALAQLVNFLDEFTSEPEFFNTTLEGIVLVTGLALVVKGFSVAYRSLQEENGLLKNLRQELMLTFDASPVGLIKIDDKFRIEYMNLAMKKILGLKEDEEPVTVRRDIREIPSVKELGLDALFDRKGECKTLSIETPFWSLYGRECYISVAANPLVEKGRFLGGIIAVTDITERIKDEQRILYLEGIRRCILEVLQTIVVEKDRNKLLEKVCETLTKSRGYIFAWFGTIEEDNRRVMPAAWSGEENGYLKAVTITWDETQTGQGPTGRAIKTRKPAVVRNIAEDPSYEPWRSEAKKRGYASAAAVPIIYENRSFGVLNIYSGHPDAFHEEEIELLKMLATSLAYGLYSLDTEEKRREIARALKRSEKHYRTLVQTLGEGVILTDFDLNIKYANPAFCSLIDCKEENLVGKNLLKFIIVSDQPKVKSQVRGEEREKASCCELQVKTSSGELKSVRATCTLMTDGEQEESKILYIFVDITELKQLEEKLRKRAIIDGLTGLYNRTYFNERIKEEVERARRYNHPLSFVMVDVDKFKEINDCYSHIEGDEVLKEVARQLLASIRKSDIAFRYGGDEFLLVLPETDEKGVQMVVQRIYQEIEAVNGVREKAQRPGISLSIGWATWEAQGNSKWQDTLKESDMKMYQDKMRKCSAPRSPVE</sequence>
<dbReference type="NCBIfam" id="TIGR00229">
    <property type="entry name" value="sensory_box"/>
    <property type="match status" value="2"/>
</dbReference>
<dbReference type="RefSeq" id="WP_034421142.1">
    <property type="nucleotide sequence ID" value="NZ_CP045798.1"/>
</dbReference>
<dbReference type="CDD" id="cd01949">
    <property type="entry name" value="GGDEF"/>
    <property type="match status" value="1"/>
</dbReference>
<dbReference type="PANTHER" id="PTHR44757:SF2">
    <property type="entry name" value="BIOFILM ARCHITECTURE MAINTENANCE PROTEIN MBAA"/>
    <property type="match status" value="1"/>
</dbReference>
<dbReference type="SMART" id="SM00267">
    <property type="entry name" value="GGDEF"/>
    <property type="match status" value="1"/>
</dbReference>
<dbReference type="SMART" id="SM00065">
    <property type="entry name" value="GAF"/>
    <property type="match status" value="1"/>
</dbReference>
<evidence type="ECO:0000313" key="5">
    <source>
        <dbReference type="EMBL" id="QNB47868.1"/>
    </source>
</evidence>
<feature type="transmembrane region" description="Helical" evidence="1">
    <location>
        <begin position="47"/>
        <end position="65"/>
    </location>
</feature>
<dbReference type="NCBIfam" id="TIGR00254">
    <property type="entry name" value="GGDEF"/>
    <property type="match status" value="1"/>
</dbReference>
<organism evidence="5 6">
    <name type="scientific">Thermanaerosceptrum fracticalcis</name>
    <dbReference type="NCBI Taxonomy" id="1712410"/>
    <lineage>
        <taxon>Bacteria</taxon>
        <taxon>Bacillati</taxon>
        <taxon>Bacillota</taxon>
        <taxon>Clostridia</taxon>
        <taxon>Eubacteriales</taxon>
        <taxon>Peptococcaceae</taxon>
        <taxon>Thermanaerosceptrum</taxon>
    </lineage>
</organism>
<feature type="domain" description="PAC" evidence="3">
    <location>
        <begin position="514"/>
        <end position="566"/>
    </location>
</feature>
<dbReference type="InterPro" id="IPR035965">
    <property type="entry name" value="PAS-like_dom_sf"/>
</dbReference>
<dbReference type="InterPro" id="IPR000700">
    <property type="entry name" value="PAS-assoc_C"/>
</dbReference>
<dbReference type="InterPro" id="IPR000014">
    <property type="entry name" value="PAS"/>
</dbReference>
<dbReference type="InterPro" id="IPR029016">
    <property type="entry name" value="GAF-like_dom_sf"/>
</dbReference>
<dbReference type="OrthoDB" id="9783388at2"/>
<dbReference type="InterPro" id="IPR043128">
    <property type="entry name" value="Rev_trsase/Diguanyl_cyclase"/>
</dbReference>
<dbReference type="KEGG" id="tfr:BR63_17355"/>
<dbReference type="InterPro" id="IPR003018">
    <property type="entry name" value="GAF"/>
</dbReference>
<dbReference type="InterPro" id="IPR013767">
    <property type="entry name" value="PAS_fold"/>
</dbReference>
<dbReference type="Pfam" id="PF00990">
    <property type="entry name" value="GGDEF"/>
    <property type="match status" value="1"/>
</dbReference>
<dbReference type="GO" id="GO:0006355">
    <property type="term" value="P:regulation of DNA-templated transcription"/>
    <property type="evidence" value="ECO:0007669"/>
    <property type="project" value="InterPro"/>
</dbReference>
<dbReference type="Pfam" id="PF13188">
    <property type="entry name" value="PAS_8"/>
    <property type="match status" value="1"/>
</dbReference>
<dbReference type="SUPFAM" id="SSF55073">
    <property type="entry name" value="Nucleotide cyclase"/>
    <property type="match status" value="1"/>
</dbReference>
<dbReference type="PROSITE" id="PS50887">
    <property type="entry name" value="GGDEF"/>
    <property type="match status" value="1"/>
</dbReference>
<proteinExistence type="predicted"/>
<dbReference type="InterPro" id="IPR029787">
    <property type="entry name" value="Nucleotide_cyclase"/>
</dbReference>
<evidence type="ECO:0000259" key="4">
    <source>
        <dbReference type="PROSITE" id="PS50887"/>
    </source>
</evidence>
<keyword evidence="1" id="KW-1133">Transmembrane helix</keyword>
<dbReference type="Gene3D" id="3.30.70.270">
    <property type="match status" value="1"/>
</dbReference>
<dbReference type="PANTHER" id="PTHR44757">
    <property type="entry name" value="DIGUANYLATE CYCLASE DGCP"/>
    <property type="match status" value="1"/>
</dbReference>
<name>A0A7G6E714_THEFR</name>
<dbReference type="PROSITE" id="PS50112">
    <property type="entry name" value="PAS"/>
    <property type="match status" value="2"/>
</dbReference>
<gene>
    <name evidence="5" type="ORF">BR63_17355</name>
</gene>
<dbReference type="InterPro" id="IPR052155">
    <property type="entry name" value="Biofilm_reg_signaling"/>
</dbReference>
<dbReference type="PROSITE" id="PS50113">
    <property type="entry name" value="PAC"/>
    <property type="match status" value="1"/>
</dbReference>
<evidence type="ECO:0000259" key="3">
    <source>
        <dbReference type="PROSITE" id="PS50113"/>
    </source>
</evidence>
<feature type="domain" description="GGDEF" evidence="4">
    <location>
        <begin position="598"/>
        <end position="733"/>
    </location>
</feature>
<keyword evidence="6" id="KW-1185">Reference proteome</keyword>
<keyword evidence="1" id="KW-0812">Transmembrane</keyword>
<feature type="domain" description="PAS" evidence="2">
    <location>
        <begin position="442"/>
        <end position="512"/>
    </location>
</feature>
<dbReference type="CDD" id="cd00130">
    <property type="entry name" value="PAS"/>
    <property type="match status" value="1"/>
</dbReference>
<dbReference type="SMART" id="SM00091">
    <property type="entry name" value="PAS"/>
    <property type="match status" value="2"/>
</dbReference>
<dbReference type="SUPFAM" id="SSF55785">
    <property type="entry name" value="PYP-like sensor domain (PAS domain)"/>
    <property type="match status" value="2"/>
</dbReference>
<dbReference type="Gene3D" id="3.30.450.40">
    <property type="match status" value="1"/>
</dbReference>
<evidence type="ECO:0000259" key="2">
    <source>
        <dbReference type="PROSITE" id="PS50112"/>
    </source>
</evidence>